<protein>
    <submittedName>
        <fullName evidence="1">Uncharacterized protein</fullName>
    </submittedName>
</protein>
<organism evidence="1 2">
    <name type="scientific">Candidatus Thalassospirochaeta sargassi</name>
    <dbReference type="NCBI Taxonomy" id="3119039"/>
    <lineage>
        <taxon>Bacteria</taxon>
        <taxon>Pseudomonadati</taxon>
        <taxon>Spirochaetota</taxon>
        <taxon>Spirochaetia</taxon>
        <taxon>Spirochaetales</taxon>
        <taxon>Spirochaetaceae</taxon>
        <taxon>Candidatus Thalassospirochaeta</taxon>
    </lineage>
</organism>
<evidence type="ECO:0000313" key="2">
    <source>
        <dbReference type="Proteomes" id="UP001221217"/>
    </source>
</evidence>
<sequence>MSDNIPALAAGFIREQSRKGLLSTENNVINRFEQDAGNGLSLSELSENKEYGDLQRISGEKADYWYSTSCMTSSYAEIAVLLEEKDLLSLIVNTVRRESSLYPRPTAIEIFEYSPYFMKKEEIETMMSIIENDTRYSDIEKCATSIDKFYLFSTKFLPKAQAEYLSEWDAVGQYENQ</sequence>
<accession>A0AAJ1I9H6</accession>
<evidence type="ECO:0000313" key="1">
    <source>
        <dbReference type="EMBL" id="MDC7225160.1"/>
    </source>
</evidence>
<comment type="caution">
    <text evidence="1">The sequence shown here is derived from an EMBL/GenBank/DDBJ whole genome shotgun (WGS) entry which is preliminary data.</text>
</comment>
<dbReference type="Proteomes" id="UP001221217">
    <property type="component" value="Unassembled WGS sequence"/>
</dbReference>
<name>A0AAJ1I9H6_9SPIO</name>
<proteinExistence type="predicted"/>
<dbReference type="EMBL" id="JAQQAL010000002">
    <property type="protein sequence ID" value="MDC7225160.1"/>
    <property type="molecule type" value="Genomic_DNA"/>
</dbReference>
<dbReference type="AlphaFoldDB" id="A0AAJ1I9H6"/>
<reference evidence="1 2" key="1">
    <citation type="submission" date="2022-12" db="EMBL/GenBank/DDBJ databases">
        <title>Metagenome assembled genome from gulf of manar.</title>
        <authorList>
            <person name="Kohli P."/>
            <person name="Pk S."/>
            <person name="Venkata Ramana C."/>
            <person name="Sasikala C."/>
        </authorList>
    </citation>
    <scope>NUCLEOTIDE SEQUENCE [LARGE SCALE GENOMIC DNA]</scope>
    <source>
        <strain evidence="1">JB008</strain>
    </source>
</reference>
<gene>
    <name evidence="1" type="ORF">PQJ61_00185</name>
</gene>